<evidence type="ECO:0000256" key="1">
    <source>
        <dbReference type="ARBA" id="ARBA00006068"/>
    </source>
</evidence>
<keyword evidence="4" id="KW-1133">Transmembrane helix</keyword>
<comment type="similarity">
    <text evidence="1">Belongs to the LytR/CpsA/Psr (LCP) family.</text>
</comment>
<proteinExistence type="inferred from homology"/>
<organism evidence="6 7">
    <name type="scientific">Ornithinibacillus caprae</name>
    <dbReference type="NCBI Taxonomy" id="2678566"/>
    <lineage>
        <taxon>Bacteria</taxon>
        <taxon>Bacillati</taxon>
        <taxon>Bacillota</taxon>
        <taxon>Bacilli</taxon>
        <taxon>Bacillales</taxon>
        <taxon>Bacillaceae</taxon>
        <taxon>Ornithinibacillus</taxon>
    </lineage>
</organism>
<dbReference type="GO" id="GO:0071555">
    <property type="term" value="P:cell wall organization"/>
    <property type="evidence" value="ECO:0007669"/>
    <property type="project" value="UniProtKB-KW"/>
</dbReference>
<protein>
    <recommendedName>
        <fullName evidence="5">Cell envelope-related transcriptional attenuator domain-containing protein</fullName>
    </recommendedName>
</protein>
<evidence type="ECO:0000313" key="7">
    <source>
        <dbReference type="Proteomes" id="UP000469125"/>
    </source>
</evidence>
<accession>A0A6N8FIV3</accession>
<sequence>MKKLITIAALWIVGLFIIIGYDWISTAPESSDNNMDSIYKSVSEKVKNKMQDVLPPTRDYEDKPNLQGDSRKHILFISTDEQHTINDLGAILVLDPVKEEFNLIQLAEEGINLSSIEGLAVDDTQEAIEVVESELDLEVDHFIKLNGNVLPEMIDSMGGITISSSQGDTDASKEEIHLSGEETMEFILSGNQGSLAELEQMQRQMLVTEAVMEELTSSMSLQLATTMFSAVGDKIETDLGLGDLLGMFWTYARMEEELESIPANGDGNN</sequence>
<keyword evidence="3" id="KW-0735">Signal-anchor</keyword>
<feature type="domain" description="Cell envelope-related transcriptional attenuator" evidence="5">
    <location>
        <begin position="123"/>
        <end position="216"/>
    </location>
</feature>
<keyword evidence="7" id="KW-1185">Reference proteome</keyword>
<evidence type="ECO:0000259" key="5">
    <source>
        <dbReference type="Pfam" id="PF03816"/>
    </source>
</evidence>
<comment type="caution">
    <text evidence="6">The sequence shown here is derived from an EMBL/GenBank/DDBJ whole genome shotgun (WGS) entry which is preliminary data.</text>
</comment>
<evidence type="ECO:0000313" key="6">
    <source>
        <dbReference type="EMBL" id="MUK87699.1"/>
    </source>
</evidence>
<evidence type="ECO:0000256" key="3">
    <source>
        <dbReference type="ARBA" id="ARBA00022968"/>
    </source>
</evidence>
<dbReference type="PANTHER" id="PTHR33392:SF6">
    <property type="entry name" value="POLYISOPRENYL-TEICHOIC ACID--PEPTIDOGLYCAN TEICHOIC ACID TRANSFERASE TAGU"/>
    <property type="match status" value="1"/>
</dbReference>
<dbReference type="Pfam" id="PF03816">
    <property type="entry name" value="LytR_cpsA_psr"/>
    <property type="match status" value="1"/>
</dbReference>
<dbReference type="RefSeq" id="WP_155667571.1">
    <property type="nucleotide sequence ID" value="NZ_WOCA01000002.1"/>
</dbReference>
<dbReference type="Proteomes" id="UP000469125">
    <property type="component" value="Unassembled WGS sequence"/>
</dbReference>
<dbReference type="AlphaFoldDB" id="A0A6N8FIV3"/>
<dbReference type="EMBL" id="WOCA01000002">
    <property type="protein sequence ID" value="MUK87699.1"/>
    <property type="molecule type" value="Genomic_DNA"/>
</dbReference>
<name>A0A6N8FIV3_9BACI</name>
<dbReference type="InterPro" id="IPR004474">
    <property type="entry name" value="LytR_CpsA_psr"/>
</dbReference>
<gene>
    <name evidence="6" type="ORF">GMD78_04695</name>
</gene>
<evidence type="ECO:0000256" key="4">
    <source>
        <dbReference type="ARBA" id="ARBA00022989"/>
    </source>
</evidence>
<keyword evidence="4" id="KW-0472">Membrane</keyword>
<dbReference type="InterPro" id="IPR050922">
    <property type="entry name" value="LytR/CpsA/Psr_CW_biosynth"/>
</dbReference>
<keyword evidence="2" id="KW-0812">Transmembrane</keyword>
<dbReference type="PANTHER" id="PTHR33392">
    <property type="entry name" value="POLYISOPRENYL-TEICHOIC ACID--PEPTIDOGLYCAN TEICHOIC ACID TRANSFERASE TAGU"/>
    <property type="match status" value="1"/>
</dbReference>
<reference evidence="6 7" key="1">
    <citation type="submission" date="2019-11" db="EMBL/GenBank/DDBJ databases">
        <authorList>
            <person name="Li X."/>
        </authorList>
    </citation>
    <scope>NUCLEOTIDE SEQUENCE [LARGE SCALE GENOMIC DNA]</scope>
    <source>
        <strain evidence="6 7">L9</strain>
    </source>
</reference>
<dbReference type="Gene3D" id="3.40.630.190">
    <property type="entry name" value="LCP protein"/>
    <property type="match status" value="1"/>
</dbReference>
<evidence type="ECO:0000256" key="2">
    <source>
        <dbReference type="ARBA" id="ARBA00022692"/>
    </source>
</evidence>